<dbReference type="EC" id="6.3.2.10" evidence="10 11"/>
<feature type="domain" description="Mur ligase N-terminal catalytic" evidence="12">
    <location>
        <begin position="29"/>
        <end position="100"/>
    </location>
</feature>
<evidence type="ECO:0000259" key="14">
    <source>
        <dbReference type="Pfam" id="PF08245"/>
    </source>
</evidence>
<gene>
    <name evidence="10" type="primary">murF</name>
    <name evidence="15" type="ORF">KIH74_20470</name>
</gene>
<dbReference type="InterPro" id="IPR004101">
    <property type="entry name" value="Mur_ligase_C"/>
</dbReference>
<dbReference type="SUPFAM" id="SSF53623">
    <property type="entry name" value="MurD-like peptide ligases, catalytic domain"/>
    <property type="match status" value="1"/>
</dbReference>
<keyword evidence="4 10" id="KW-0547">Nucleotide-binding</keyword>
<dbReference type="InterPro" id="IPR036615">
    <property type="entry name" value="Mur_ligase_C_dom_sf"/>
</dbReference>
<evidence type="ECO:0000313" key="16">
    <source>
        <dbReference type="Proteomes" id="UP001197247"/>
    </source>
</evidence>
<dbReference type="InterPro" id="IPR036565">
    <property type="entry name" value="Mur-like_cat_sf"/>
</dbReference>
<dbReference type="RefSeq" id="WP_214157614.1">
    <property type="nucleotide sequence ID" value="NZ_JAHBAY010000008.1"/>
</dbReference>
<dbReference type="GO" id="GO:0016874">
    <property type="term" value="F:ligase activity"/>
    <property type="evidence" value="ECO:0007669"/>
    <property type="project" value="UniProtKB-KW"/>
</dbReference>
<comment type="caution">
    <text evidence="15">The sequence shown here is derived from an EMBL/GenBank/DDBJ whole genome shotgun (WGS) entry which is preliminary data.</text>
</comment>
<sequence length="492" mass="51074">MIQVGDVLEAVGDAEVVRRGAEQFGRASVDTREITGGELFVAIPGPTRDGHDFAAAAVRAGATGVLISRALADVPGLEALDATVIRVPDTLIALQDASARARRRSSASVVAVTGSAGKTTAKTLIAQVLQAKFEILANKASFNNHLGVPLTLTQIEPAHTQVISEIGTNHPGEIGHLAGLVGPDVSVVTNVGFAHLGNFADQQALADEKTDIFNHTRPGGTWIINGDDELLTRTTLGLPGAAAATVVRVGFNEGNDLRAVDVTVDEHGTRGLIEVDGQSLPFSIGAAGRHFGYAAMLAVAVGRVYDLAPSESIEALRGVQPPAGRASLRRIDDRLLMIDDSYNGSPDAMISSLDLLDSLPGAVKVAVLGQMGELGEFSHELHSRVGRKAAVGVTHLITVGEAAAPLRESAAADGLPAADIHSADSAREAFAQVKSILDDAGPDRDAVVLAKGSRAVHMERVYLGLAGHQVVCALTTCPLYINCADCPKLTTG</sequence>
<feature type="domain" description="Mur ligase C-terminal" evidence="13">
    <location>
        <begin position="325"/>
        <end position="454"/>
    </location>
</feature>
<comment type="similarity">
    <text evidence="10">Belongs to the MurCDEF family. MurF subfamily.</text>
</comment>
<evidence type="ECO:0000256" key="1">
    <source>
        <dbReference type="ARBA" id="ARBA00022490"/>
    </source>
</evidence>
<dbReference type="InterPro" id="IPR013221">
    <property type="entry name" value="Mur_ligase_cen"/>
</dbReference>
<dbReference type="EMBL" id="JAHBAY010000008">
    <property type="protein sequence ID" value="MBT0771324.1"/>
    <property type="molecule type" value="Genomic_DNA"/>
</dbReference>
<dbReference type="Pfam" id="PF02875">
    <property type="entry name" value="Mur_ligase_C"/>
    <property type="match status" value="1"/>
</dbReference>
<dbReference type="SUPFAM" id="SSF63418">
    <property type="entry name" value="MurE/MurF N-terminal domain"/>
    <property type="match status" value="1"/>
</dbReference>
<evidence type="ECO:0000313" key="15">
    <source>
        <dbReference type="EMBL" id="MBT0771324.1"/>
    </source>
</evidence>
<evidence type="ECO:0000256" key="8">
    <source>
        <dbReference type="ARBA" id="ARBA00023306"/>
    </source>
</evidence>
<dbReference type="InterPro" id="IPR000713">
    <property type="entry name" value="Mur_ligase_N"/>
</dbReference>
<dbReference type="InterPro" id="IPR005863">
    <property type="entry name" value="UDP-N-AcMur_synth"/>
</dbReference>
<keyword evidence="1 10" id="KW-0963">Cytoplasm</keyword>
<keyword evidence="3 10" id="KW-0132">Cell division</keyword>
<comment type="function">
    <text evidence="10 11">Involved in cell wall formation. Catalyzes the final step in the synthesis of UDP-N-acetylmuramoyl-pentapeptide, the precursor of murein.</text>
</comment>
<reference evidence="15 16" key="1">
    <citation type="submission" date="2021-05" db="EMBL/GenBank/DDBJ databases">
        <title>Kineosporia and Streptomyces sp. nov. two new marine actinobacteria isolated from Coral.</title>
        <authorList>
            <person name="Buangrab K."/>
            <person name="Sutthacheep M."/>
            <person name="Yeemin T."/>
            <person name="Harunari E."/>
            <person name="Igarashi Y."/>
            <person name="Kanchanasin P."/>
            <person name="Tanasupawat S."/>
            <person name="Phongsopitanun W."/>
        </authorList>
    </citation>
    <scope>NUCLEOTIDE SEQUENCE [LARGE SCALE GENOMIC DNA]</scope>
    <source>
        <strain evidence="15 16">J2-2</strain>
    </source>
</reference>
<evidence type="ECO:0000256" key="7">
    <source>
        <dbReference type="ARBA" id="ARBA00022984"/>
    </source>
</evidence>
<comment type="pathway">
    <text evidence="10 11">Cell wall biogenesis; peptidoglycan biosynthesis.</text>
</comment>
<dbReference type="InterPro" id="IPR035911">
    <property type="entry name" value="MurE/MurF_N"/>
</dbReference>
<keyword evidence="7 10" id="KW-0573">Peptidoglycan synthesis</keyword>
<evidence type="ECO:0000256" key="3">
    <source>
        <dbReference type="ARBA" id="ARBA00022618"/>
    </source>
</evidence>
<dbReference type="Pfam" id="PF08245">
    <property type="entry name" value="Mur_ligase_M"/>
    <property type="match status" value="1"/>
</dbReference>
<dbReference type="SUPFAM" id="SSF53244">
    <property type="entry name" value="MurD-like peptide ligases, peptide-binding domain"/>
    <property type="match status" value="1"/>
</dbReference>
<dbReference type="InterPro" id="IPR051046">
    <property type="entry name" value="MurCDEF_CellWall_CoF430Synth"/>
</dbReference>
<evidence type="ECO:0000256" key="10">
    <source>
        <dbReference type="HAMAP-Rule" id="MF_02019"/>
    </source>
</evidence>
<evidence type="ECO:0000259" key="12">
    <source>
        <dbReference type="Pfam" id="PF01225"/>
    </source>
</evidence>
<dbReference type="Gene3D" id="3.40.1390.10">
    <property type="entry name" value="MurE/MurF, N-terminal domain"/>
    <property type="match status" value="1"/>
</dbReference>
<evidence type="ECO:0000256" key="5">
    <source>
        <dbReference type="ARBA" id="ARBA00022840"/>
    </source>
</evidence>
<organism evidence="15 16">
    <name type="scientific">Kineosporia corallincola</name>
    <dbReference type="NCBI Taxonomy" id="2835133"/>
    <lineage>
        <taxon>Bacteria</taxon>
        <taxon>Bacillati</taxon>
        <taxon>Actinomycetota</taxon>
        <taxon>Actinomycetes</taxon>
        <taxon>Kineosporiales</taxon>
        <taxon>Kineosporiaceae</taxon>
        <taxon>Kineosporia</taxon>
    </lineage>
</organism>
<keyword evidence="2 10" id="KW-0436">Ligase</keyword>
<comment type="subcellular location">
    <subcellularLocation>
        <location evidence="10 11">Cytoplasm</location>
    </subcellularLocation>
</comment>
<protein>
    <recommendedName>
        <fullName evidence="10 11">UDP-N-acetylmuramoyl-tripeptide--D-alanyl-D-alanine ligase</fullName>
        <ecNumber evidence="10 11">6.3.2.10</ecNumber>
    </recommendedName>
    <alternativeName>
        <fullName evidence="10">D-alanyl-D-alanine-adding enzyme</fullName>
    </alternativeName>
</protein>
<dbReference type="Gene3D" id="3.40.1190.10">
    <property type="entry name" value="Mur-like, catalytic domain"/>
    <property type="match status" value="1"/>
</dbReference>
<feature type="binding site" evidence="10">
    <location>
        <begin position="114"/>
        <end position="120"/>
    </location>
    <ligand>
        <name>ATP</name>
        <dbReference type="ChEBI" id="CHEBI:30616"/>
    </ligand>
</feature>
<dbReference type="Pfam" id="PF01225">
    <property type="entry name" value="Mur_ligase"/>
    <property type="match status" value="1"/>
</dbReference>
<proteinExistence type="inferred from homology"/>
<dbReference type="PANTHER" id="PTHR43024">
    <property type="entry name" value="UDP-N-ACETYLMURAMOYL-TRIPEPTIDE--D-ALANYL-D-ALANINE LIGASE"/>
    <property type="match status" value="1"/>
</dbReference>
<keyword evidence="9 10" id="KW-0961">Cell wall biogenesis/degradation</keyword>
<evidence type="ECO:0000256" key="6">
    <source>
        <dbReference type="ARBA" id="ARBA00022960"/>
    </source>
</evidence>
<evidence type="ECO:0000259" key="13">
    <source>
        <dbReference type="Pfam" id="PF02875"/>
    </source>
</evidence>
<dbReference type="PANTHER" id="PTHR43024:SF1">
    <property type="entry name" value="UDP-N-ACETYLMURAMOYL-TRIPEPTIDE--D-ALANYL-D-ALANINE LIGASE"/>
    <property type="match status" value="1"/>
</dbReference>
<accession>A0ABS5TP05</accession>
<keyword evidence="5 10" id="KW-0067">ATP-binding</keyword>
<keyword evidence="8 10" id="KW-0131">Cell cycle</keyword>
<dbReference type="HAMAP" id="MF_02019">
    <property type="entry name" value="MurF"/>
    <property type="match status" value="1"/>
</dbReference>
<evidence type="ECO:0000256" key="2">
    <source>
        <dbReference type="ARBA" id="ARBA00022598"/>
    </source>
</evidence>
<evidence type="ECO:0000256" key="11">
    <source>
        <dbReference type="RuleBase" id="RU004136"/>
    </source>
</evidence>
<comment type="catalytic activity">
    <reaction evidence="10 11">
        <text>D-alanyl-D-alanine + UDP-N-acetyl-alpha-D-muramoyl-L-alanyl-gamma-D-glutamyl-meso-2,6-diaminopimelate + ATP = UDP-N-acetyl-alpha-D-muramoyl-L-alanyl-gamma-D-glutamyl-meso-2,6-diaminopimeloyl-D-alanyl-D-alanine + ADP + phosphate + H(+)</text>
        <dbReference type="Rhea" id="RHEA:28374"/>
        <dbReference type="ChEBI" id="CHEBI:15378"/>
        <dbReference type="ChEBI" id="CHEBI:30616"/>
        <dbReference type="ChEBI" id="CHEBI:43474"/>
        <dbReference type="ChEBI" id="CHEBI:57822"/>
        <dbReference type="ChEBI" id="CHEBI:61386"/>
        <dbReference type="ChEBI" id="CHEBI:83905"/>
        <dbReference type="ChEBI" id="CHEBI:456216"/>
        <dbReference type="EC" id="6.3.2.10"/>
    </reaction>
</comment>
<name>A0ABS5TP05_9ACTN</name>
<evidence type="ECO:0000256" key="4">
    <source>
        <dbReference type="ARBA" id="ARBA00022741"/>
    </source>
</evidence>
<keyword evidence="16" id="KW-1185">Reference proteome</keyword>
<keyword evidence="6 10" id="KW-0133">Cell shape</keyword>
<dbReference type="NCBIfam" id="TIGR01143">
    <property type="entry name" value="murF"/>
    <property type="match status" value="1"/>
</dbReference>
<evidence type="ECO:0000256" key="9">
    <source>
        <dbReference type="ARBA" id="ARBA00023316"/>
    </source>
</evidence>
<feature type="domain" description="Mur ligase central" evidence="14">
    <location>
        <begin position="112"/>
        <end position="301"/>
    </location>
</feature>
<dbReference type="Gene3D" id="3.90.190.20">
    <property type="entry name" value="Mur ligase, C-terminal domain"/>
    <property type="match status" value="1"/>
</dbReference>
<dbReference type="Proteomes" id="UP001197247">
    <property type="component" value="Unassembled WGS sequence"/>
</dbReference>